<evidence type="ECO:0000313" key="2">
    <source>
        <dbReference type="Proteomes" id="UP000267096"/>
    </source>
</evidence>
<accession>A0A0M3JHY4</accession>
<dbReference type="WBParaSite" id="ASIM_0000724901-mRNA-1">
    <property type="protein sequence ID" value="ASIM_0000724901-mRNA-1"/>
    <property type="gene ID" value="ASIM_0000724901"/>
</dbReference>
<organism evidence="3">
    <name type="scientific">Anisakis simplex</name>
    <name type="common">Herring worm</name>
    <dbReference type="NCBI Taxonomy" id="6269"/>
    <lineage>
        <taxon>Eukaryota</taxon>
        <taxon>Metazoa</taxon>
        <taxon>Ecdysozoa</taxon>
        <taxon>Nematoda</taxon>
        <taxon>Chromadorea</taxon>
        <taxon>Rhabditida</taxon>
        <taxon>Spirurina</taxon>
        <taxon>Ascaridomorpha</taxon>
        <taxon>Ascaridoidea</taxon>
        <taxon>Anisakidae</taxon>
        <taxon>Anisakis</taxon>
        <taxon>Anisakis simplex complex</taxon>
    </lineage>
</organism>
<dbReference type="AlphaFoldDB" id="A0A0M3JHY4"/>
<protein>
    <submittedName>
        <fullName evidence="3">Secreted protein</fullName>
    </submittedName>
</protein>
<dbReference type="EMBL" id="UYRR01016249">
    <property type="protein sequence ID" value="VDK28331.1"/>
    <property type="molecule type" value="Genomic_DNA"/>
</dbReference>
<proteinExistence type="predicted"/>
<keyword evidence="2" id="KW-1185">Reference proteome</keyword>
<sequence>MLTLFDESTDCFLVPLFVALDLVSAPLFASNFSDASSPPKPSTSDTALLPRPRFSDITPKFLRLPVKGSVFEFVSDLVLRVKVELFGGARLSPLFSLGFNSCCFLGLDDVETFLLRLDFSGDDFFLEIDGGVVAEGILTETAFWDDELRRAYFWGLLEEDGGDEVLFFDELGGFVVVGDLAEPRRELKFGRDIQLNKFNPAT</sequence>
<dbReference type="Proteomes" id="UP000267096">
    <property type="component" value="Unassembled WGS sequence"/>
</dbReference>
<gene>
    <name evidence="1" type="ORF">ASIM_LOCUS7017</name>
</gene>
<reference evidence="3" key="1">
    <citation type="submission" date="2017-02" db="UniProtKB">
        <authorList>
            <consortium name="WormBaseParasite"/>
        </authorList>
    </citation>
    <scope>IDENTIFICATION</scope>
</reference>
<name>A0A0M3JHY4_ANISI</name>
<evidence type="ECO:0000313" key="1">
    <source>
        <dbReference type="EMBL" id="VDK28331.1"/>
    </source>
</evidence>
<reference evidence="1 2" key="2">
    <citation type="submission" date="2018-11" db="EMBL/GenBank/DDBJ databases">
        <authorList>
            <consortium name="Pathogen Informatics"/>
        </authorList>
    </citation>
    <scope>NUCLEOTIDE SEQUENCE [LARGE SCALE GENOMIC DNA]</scope>
</reference>
<evidence type="ECO:0000313" key="3">
    <source>
        <dbReference type="WBParaSite" id="ASIM_0000724901-mRNA-1"/>
    </source>
</evidence>